<proteinExistence type="predicted"/>
<dbReference type="SUPFAM" id="SSF55785">
    <property type="entry name" value="PYP-like sensor domain (PAS domain)"/>
    <property type="match status" value="1"/>
</dbReference>
<dbReference type="PROSITE" id="PS50113">
    <property type="entry name" value="PAC"/>
    <property type="match status" value="1"/>
</dbReference>
<dbReference type="OrthoDB" id="9805474at2"/>
<evidence type="ECO:0000313" key="4">
    <source>
        <dbReference type="EMBL" id="RQW65182.1"/>
    </source>
</evidence>
<dbReference type="Pfam" id="PF00563">
    <property type="entry name" value="EAL"/>
    <property type="match status" value="1"/>
</dbReference>
<dbReference type="Gene3D" id="3.30.450.20">
    <property type="entry name" value="PAS domain"/>
    <property type="match status" value="1"/>
</dbReference>
<dbReference type="NCBIfam" id="TIGR00229">
    <property type="entry name" value="sensory_box"/>
    <property type="match status" value="1"/>
</dbReference>
<dbReference type="InterPro" id="IPR050706">
    <property type="entry name" value="Cyclic-di-GMP_PDE-like"/>
</dbReference>
<reference evidence="4 5" key="1">
    <citation type="submission" date="2018-11" db="EMBL/GenBank/DDBJ databases">
        <title>Vibrio LJC006 sp. nov., isolated from seawater during the bloom of the enteromorpha.</title>
        <authorList>
            <person name="Liang J."/>
        </authorList>
    </citation>
    <scope>NUCLEOTIDE SEQUENCE [LARGE SCALE GENOMIC DNA]</scope>
    <source>
        <strain evidence="4 5">LJC006</strain>
    </source>
</reference>
<dbReference type="CDD" id="cd01948">
    <property type="entry name" value="EAL"/>
    <property type="match status" value="1"/>
</dbReference>
<accession>A0A3N9U618</accession>
<dbReference type="InterPro" id="IPR000700">
    <property type="entry name" value="PAS-assoc_C"/>
</dbReference>
<dbReference type="PANTHER" id="PTHR33121">
    <property type="entry name" value="CYCLIC DI-GMP PHOSPHODIESTERASE PDEF"/>
    <property type="match status" value="1"/>
</dbReference>
<evidence type="ECO:0000259" key="1">
    <source>
        <dbReference type="PROSITE" id="PS50112"/>
    </source>
</evidence>
<dbReference type="InterPro" id="IPR035919">
    <property type="entry name" value="EAL_sf"/>
</dbReference>
<dbReference type="EMBL" id="RJVQ01000001">
    <property type="protein sequence ID" value="RQW65182.1"/>
    <property type="molecule type" value="Genomic_DNA"/>
</dbReference>
<dbReference type="AlphaFoldDB" id="A0A3N9U618"/>
<comment type="caution">
    <text evidence="4">The sequence shown here is derived from an EMBL/GenBank/DDBJ whole genome shotgun (WGS) entry which is preliminary data.</text>
</comment>
<dbReference type="InterPro" id="IPR035965">
    <property type="entry name" value="PAS-like_dom_sf"/>
</dbReference>
<evidence type="ECO:0000259" key="3">
    <source>
        <dbReference type="PROSITE" id="PS50883"/>
    </source>
</evidence>
<dbReference type="InterPro" id="IPR000014">
    <property type="entry name" value="PAS"/>
</dbReference>
<dbReference type="GO" id="GO:0071111">
    <property type="term" value="F:cyclic-guanylate-specific phosphodiesterase activity"/>
    <property type="evidence" value="ECO:0007669"/>
    <property type="project" value="InterPro"/>
</dbReference>
<dbReference type="Gene3D" id="3.30.70.270">
    <property type="match status" value="1"/>
</dbReference>
<feature type="domain" description="PAC" evidence="2">
    <location>
        <begin position="77"/>
        <end position="127"/>
    </location>
</feature>
<dbReference type="Gene3D" id="3.20.20.450">
    <property type="entry name" value="EAL domain"/>
    <property type="match status" value="1"/>
</dbReference>
<dbReference type="Proteomes" id="UP000281112">
    <property type="component" value="Unassembled WGS sequence"/>
</dbReference>
<dbReference type="CDD" id="cd00130">
    <property type="entry name" value="PAS"/>
    <property type="match status" value="1"/>
</dbReference>
<protein>
    <submittedName>
        <fullName evidence="4">EAL domain-containing protein</fullName>
    </submittedName>
</protein>
<name>A0A3N9U618_9VIBR</name>
<dbReference type="InterPro" id="IPR013655">
    <property type="entry name" value="PAS_fold_3"/>
</dbReference>
<dbReference type="SUPFAM" id="SSF141868">
    <property type="entry name" value="EAL domain-like"/>
    <property type="match status" value="1"/>
</dbReference>
<dbReference type="InterPro" id="IPR001633">
    <property type="entry name" value="EAL_dom"/>
</dbReference>
<dbReference type="PROSITE" id="PS50883">
    <property type="entry name" value="EAL"/>
    <property type="match status" value="1"/>
</dbReference>
<dbReference type="Pfam" id="PF08447">
    <property type="entry name" value="PAS_3"/>
    <property type="match status" value="1"/>
</dbReference>
<keyword evidence="5" id="KW-1185">Reference proteome</keyword>
<feature type="domain" description="PAS" evidence="1">
    <location>
        <begin position="3"/>
        <end position="73"/>
    </location>
</feature>
<feature type="domain" description="EAL" evidence="3">
    <location>
        <begin position="297"/>
        <end position="551"/>
    </location>
</feature>
<sequence>MTHKSRLLNVFDACQEGFFHIDSKGSVTLYNQEFYKQFGINSQHIHLSEWYHRVHEEDADLVKLKIDIGLLEEGQRLSSHYRMLDTSGEYVWIERNAVCLLENGEKYIVGHHRDISDKKKIESFLNNTAFYDSFSGLFNLRKLFLDIDALKSQKETFNIVYIKIGNLQSMPDELSSGLVTDIVNNLKIATLSFADYSPTLYRINMSDYAVLMQRSDSIAPIVKACFETSSDYGELMYEQGHLLANKLSFGIYPDTGQELDSDEIVSLASRTCLYAAQSKSTHIEVYHGNTQSRIDRFFYIENELKNVLRDRKLSVKYHPIICAQTGNVQSFEALARWKSPSFGHIFPDEFIPVAEQKGLIVELGYIVFEKACHFIKQYNDSNGSNISININVSVLQLLNKNFPDNIRKMATQIGLSPANIVLEMTETFLLDENKNARDQLKLLKNMGFTLSLDDFGAGFSSVNSFFDFAFNQIKIDRTFAMKAIADEASSQYLEFLVGLCKSKNISVVIEGIEDSQMMNKFCDMGAGLLQGYWFAKPLSIASAFYYNPTETAKLLQENRK</sequence>
<evidence type="ECO:0000313" key="5">
    <source>
        <dbReference type="Proteomes" id="UP000281112"/>
    </source>
</evidence>
<organism evidence="4 5">
    <name type="scientific">Vibrio viridaestus</name>
    <dbReference type="NCBI Taxonomy" id="2487322"/>
    <lineage>
        <taxon>Bacteria</taxon>
        <taxon>Pseudomonadati</taxon>
        <taxon>Pseudomonadota</taxon>
        <taxon>Gammaproteobacteria</taxon>
        <taxon>Vibrionales</taxon>
        <taxon>Vibrionaceae</taxon>
        <taxon>Vibrio</taxon>
    </lineage>
</organism>
<evidence type="ECO:0000259" key="2">
    <source>
        <dbReference type="PROSITE" id="PS50113"/>
    </source>
</evidence>
<dbReference type="PROSITE" id="PS50112">
    <property type="entry name" value="PAS"/>
    <property type="match status" value="1"/>
</dbReference>
<dbReference type="SMART" id="SM00052">
    <property type="entry name" value="EAL"/>
    <property type="match status" value="1"/>
</dbReference>
<dbReference type="PANTHER" id="PTHR33121:SF79">
    <property type="entry name" value="CYCLIC DI-GMP PHOSPHODIESTERASE PDED-RELATED"/>
    <property type="match status" value="1"/>
</dbReference>
<gene>
    <name evidence="4" type="ORF">EES38_01860</name>
</gene>
<dbReference type="InterPro" id="IPR043128">
    <property type="entry name" value="Rev_trsase/Diguanyl_cyclase"/>
</dbReference>